<dbReference type="EMBL" id="SLYC01000007">
    <property type="protein sequence ID" value="TCQ04201.1"/>
    <property type="molecule type" value="Genomic_DNA"/>
</dbReference>
<comment type="caution">
    <text evidence="1">The sequence shown here is derived from an EMBL/GenBank/DDBJ whole genome shotgun (WGS) entry which is preliminary data.</text>
</comment>
<evidence type="ECO:0000313" key="2">
    <source>
        <dbReference type="Proteomes" id="UP000295504"/>
    </source>
</evidence>
<keyword evidence="2" id="KW-1185">Reference proteome</keyword>
<reference evidence="1 2" key="1">
    <citation type="submission" date="2019-03" db="EMBL/GenBank/DDBJ databases">
        <title>Genomic Encyclopedia of Type Strains, Phase IV (KMG-IV): sequencing the most valuable type-strain genomes for metagenomic binning, comparative biology and taxonomic classification.</title>
        <authorList>
            <person name="Goeker M."/>
        </authorList>
    </citation>
    <scope>NUCLEOTIDE SEQUENCE [LARGE SCALE GENOMIC DNA]</scope>
    <source>
        <strain evidence="1 2">DSM 100013</strain>
    </source>
</reference>
<evidence type="ECO:0000313" key="1">
    <source>
        <dbReference type="EMBL" id="TCQ04201.1"/>
    </source>
</evidence>
<organism evidence="1 2">
    <name type="scientific">Serpentinicella alkaliphila</name>
    <dbReference type="NCBI Taxonomy" id="1734049"/>
    <lineage>
        <taxon>Bacteria</taxon>
        <taxon>Bacillati</taxon>
        <taxon>Bacillota</taxon>
        <taxon>Clostridia</taxon>
        <taxon>Peptostreptococcales</taxon>
        <taxon>Natronincolaceae</taxon>
        <taxon>Serpentinicella</taxon>
    </lineage>
</organism>
<dbReference type="OrthoDB" id="2087198at2"/>
<name>A0A4R2TLA4_9FIRM</name>
<dbReference type="RefSeq" id="WP_132847892.1">
    <property type="nucleotide sequence ID" value="NZ_CP058648.1"/>
</dbReference>
<gene>
    <name evidence="1" type="ORF">EDD79_100785</name>
</gene>
<accession>A0A4R2TLA4</accession>
<sequence>MFPSDQLEELVNKAIEQLGINDQIKTLGKDREETCRRLGINPDQLLVIAGLLGDCLEVASVVIRRNQGIDIVLTGSLKKTEKSELEKAMQQVGKLPFEEVFKAFLGGINK</sequence>
<dbReference type="Proteomes" id="UP000295504">
    <property type="component" value="Unassembled WGS sequence"/>
</dbReference>
<dbReference type="AlphaFoldDB" id="A0A4R2TLA4"/>
<proteinExistence type="predicted"/>
<protein>
    <submittedName>
        <fullName evidence="1">Uncharacterized protein</fullName>
    </submittedName>
</protein>